<dbReference type="Proteomes" id="UP000244441">
    <property type="component" value="Chromosome"/>
</dbReference>
<dbReference type="OrthoDB" id="9802309at2"/>
<evidence type="ECO:0000259" key="6">
    <source>
        <dbReference type="Pfam" id="PF01509"/>
    </source>
</evidence>
<feature type="domain" description="tRNA pseudouridylate synthase B C-terminal" evidence="8">
    <location>
        <begin position="179"/>
        <end position="237"/>
    </location>
</feature>
<dbReference type="SUPFAM" id="SSF88697">
    <property type="entry name" value="PUA domain-like"/>
    <property type="match status" value="1"/>
</dbReference>
<accession>A0A2S0VS87</accession>
<dbReference type="InterPro" id="IPR015947">
    <property type="entry name" value="PUA-like_sf"/>
</dbReference>
<evidence type="ECO:0000259" key="8">
    <source>
        <dbReference type="Pfam" id="PF16198"/>
    </source>
</evidence>
<dbReference type="GO" id="GO:1990481">
    <property type="term" value="P:mRNA pseudouridine synthesis"/>
    <property type="evidence" value="ECO:0007669"/>
    <property type="project" value="TreeGrafter"/>
</dbReference>
<evidence type="ECO:0000256" key="3">
    <source>
        <dbReference type="ARBA" id="ARBA00022694"/>
    </source>
</evidence>
<protein>
    <recommendedName>
        <fullName evidence="5">tRNA pseudouridine synthase B</fullName>
        <ecNumber evidence="5">5.4.99.25</ecNumber>
    </recommendedName>
    <alternativeName>
        <fullName evidence="5">tRNA pseudouridine(55) synthase</fullName>
        <shortName evidence="5">Psi55 synthase</shortName>
    </alternativeName>
    <alternativeName>
        <fullName evidence="5">tRNA pseudouridylate synthase</fullName>
    </alternativeName>
    <alternativeName>
        <fullName evidence="5">tRNA-uridine isomerase</fullName>
    </alternativeName>
</protein>
<keyword evidence="3 5" id="KW-0819">tRNA processing</keyword>
<feature type="domain" description="tRNA pseudouridine synthase II TruB subfamily 1 C-terminal" evidence="7">
    <location>
        <begin position="240"/>
        <end position="295"/>
    </location>
</feature>
<dbReference type="GO" id="GO:0031119">
    <property type="term" value="P:tRNA pseudouridine synthesis"/>
    <property type="evidence" value="ECO:0007669"/>
    <property type="project" value="UniProtKB-UniRule"/>
</dbReference>
<reference evidence="9 10" key="1">
    <citation type="submission" date="2018-01" db="EMBL/GenBank/DDBJ databases">
        <title>Genome sequence of a Cantenovulum-like bacteria.</title>
        <authorList>
            <person name="Tan W.R."/>
            <person name="Lau N.-S."/>
            <person name="Go F."/>
            <person name="Amirul A.-A.A."/>
        </authorList>
    </citation>
    <scope>NUCLEOTIDE SEQUENCE [LARGE SCALE GENOMIC DNA]</scope>
    <source>
        <strain evidence="9 10">CCB-QB4</strain>
    </source>
</reference>
<sequence length="298" mass="33227">MAKKTFRDLNGVILLDKAQGASSNNVMQQVRYLFQAKKAGHTGALDPLATGMLPICFGEATKFSQFLLDADKGYEVTALLGVRTDTSDADGEIVEQREVNVEAQEVIDAAHSFIGEQQQTPSIYSALKYQGKPLYYYARQGIDVPRPTRTIHFYTIEVLEVALPVVRMRVICSKGTYIRTLIDDMGEKLGCGAHVTQLRRIKVGDFPVAQMLTFEQMQAISMDELDKLLLPMDIAVQALPSIDIDSEHAERLRQGQRFYSPSGTQLGLHRIYCQAQFLGLVEVKDNGLIQPKRLLSTN</sequence>
<dbReference type="InterPro" id="IPR032819">
    <property type="entry name" value="TruB_C"/>
</dbReference>
<evidence type="ECO:0000256" key="5">
    <source>
        <dbReference type="HAMAP-Rule" id="MF_01080"/>
    </source>
</evidence>
<evidence type="ECO:0000256" key="2">
    <source>
        <dbReference type="ARBA" id="ARBA00005642"/>
    </source>
</evidence>
<dbReference type="PANTHER" id="PTHR13767">
    <property type="entry name" value="TRNA-PSEUDOURIDINE SYNTHASE"/>
    <property type="match status" value="1"/>
</dbReference>
<dbReference type="CDD" id="cd21152">
    <property type="entry name" value="PUA_TruB_bacterial"/>
    <property type="match status" value="1"/>
</dbReference>
<evidence type="ECO:0000256" key="4">
    <source>
        <dbReference type="ARBA" id="ARBA00023235"/>
    </source>
</evidence>
<dbReference type="InterPro" id="IPR015240">
    <property type="entry name" value="tRNA_sdUridine_synth_fam1_C"/>
</dbReference>
<dbReference type="GO" id="GO:0003723">
    <property type="term" value="F:RNA binding"/>
    <property type="evidence" value="ECO:0007669"/>
    <property type="project" value="InterPro"/>
</dbReference>
<dbReference type="InterPro" id="IPR036974">
    <property type="entry name" value="PUA_sf"/>
</dbReference>
<dbReference type="Pfam" id="PF01509">
    <property type="entry name" value="TruB_N"/>
    <property type="match status" value="1"/>
</dbReference>
<proteinExistence type="inferred from homology"/>
<dbReference type="InterPro" id="IPR002501">
    <property type="entry name" value="PsdUridine_synth_N"/>
</dbReference>
<dbReference type="EMBL" id="CP026604">
    <property type="protein sequence ID" value="AWB67085.1"/>
    <property type="molecule type" value="Genomic_DNA"/>
</dbReference>
<name>A0A2S0VS87_9ALTE</name>
<dbReference type="Pfam" id="PF09157">
    <property type="entry name" value="TruB-C_2"/>
    <property type="match status" value="1"/>
</dbReference>
<dbReference type="AlphaFoldDB" id="A0A2S0VS87"/>
<comment type="function">
    <text evidence="5">Responsible for synthesis of pseudouridine from uracil-55 in the psi GC loop of transfer RNAs.</text>
</comment>
<feature type="domain" description="Pseudouridine synthase II N-terminal" evidence="6">
    <location>
        <begin position="31"/>
        <end position="178"/>
    </location>
</feature>
<dbReference type="Gene3D" id="2.30.130.10">
    <property type="entry name" value="PUA domain"/>
    <property type="match status" value="1"/>
</dbReference>
<organism evidence="9 10">
    <name type="scientific">Saccharobesus litoralis</name>
    <dbReference type="NCBI Taxonomy" id="2172099"/>
    <lineage>
        <taxon>Bacteria</taxon>
        <taxon>Pseudomonadati</taxon>
        <taxon>Pseudomonadota</taxon>
        <taxon>Gammaproteobacteria</taxon>
        <taxon>Alteromonadales</taxon>
        <taxon>Alteromonadaceae</taxon>
        <taxon>Saccharobesus</taxon>
    </lineage>
</organism>
<dbReference type="EC" id="5.4.99.25" evidence="5"/>
<keyword evidence="4 5" id="KW-0413">Isomerase</keyword>
<dbReference type="KEGG" id="cate:C2869_11870"/>
<keyword evidence="10" id="KW-1185">Reference proteome</keyword>
<evidence type="ECO:0000313" key="10">
    <source>
        <dbReference type="Proteomes" id="UP000244441"/>
    </source>
</evidence>
<comment type="similarity">
    <text evidence="2 5">Belongs to the pseudouridine synthase TruB family. Type 1 subfamily.</text>
</comment>
<dbReference type="HAMAP" id="MF_01080">
    <property type="entry name" value="TruB_bact"/>
    <property type="match status" value="1"/>
</dbReference>
<dbReference type="Gene3D" id="3.30.2350.10">
    <property type="entry name" value="Pseudouridine synthase"/>
    <property type="match status" value="1"/>
</dbReference>
<dbReference type="NCBIfam" id="TIGR00431">
    <property type="entry name" value="TruB"/>
    <property type="match status" value="1"/>
</dbReference>
<dbReference type="GO" id="GO:0160148">
    <property type="term" value="F:tRNA pseudouridine(55) synthase activity"/>
    <property type="evidence" value="ECO:0007669"/>
    <property type="project" value="UniProtKB-EC"/>
</dbReference>
<dbReference type="CDD" id="cd02573">
    <property type="entry name" value="PseudoU_synth_EcTruB"/>
    <property type="match status" value="1"/>
</dbReference>
<gene>
    <name evidence="5" type="primary">truB</name>
    <name evidence="9" type="ORF">C2869_11870</name>
</gene>
<dbReference type="SUPFAM" id="SSF55120">
    <property type="entry name" value="Pseudouridine synthase"/>
    <property type="match status" value="1"/>
</dbReference>
<dbReference type="PANTHER" id="PTHR13767:SF2">
    <property type="entry name" value="PSEUDOURIDYLATE SYNTHASE TRUB1"/>
    <property type="match status" value="1"/>
</dbReference>
<dbReference type="InterPro" id="IPR014780">
    <property type="entry name" value="tRNA_psdUridine_synth_TruB"/>
</dbReference>
<evidence type="ECO:0000259" key="7">
    <source>
        <dbReference type="Pfam" id="PF09157"/>
    </source>
</evidence>
<dbReference type="Pfam" id="PF16198">
    <property type="entry name" value="TruB_C_2"/>
    <property type="match status" value="1"/>
</dbReference>
<comment type="catalytic activity">
    <reaction evidence="1 5">
        <text>uridine(55) in tRNA = pseudouridine(55) in tRNA</text>
        <dbReference type="Rhea" id="RHEA:42532"/>
        <dbReference type="Rhea" id="RHEA-COMP:10101"/>
        <dbReference type="Rhea" id="RHEA-COMP:10102"/>
        <dbReference type="ChEBI" id="CHEBI:65314"/>
        <dbReference type="ChEBI" id="CHEBI:65315"/>
        <dbReference type="EC" id="5.4.99.25"/>
    </reaction>
</comment>
<dbReference type="RefSeq" id="WP_108603134.1">
    <property type="nucleotide sequence ID" value="NZ_CP026604.1"/>
</dbReference>
<evidence type="ECO:0000313" key="9">
    <source>
        <dbReference type="EMBL" id="AWB67085.1"/>
    </source>
</evidence>
<dbReference type="InterPro" id="IPR020103">
    <property type="entry name" value="PsdUridine_synth_cat_dom_sf"/>
</dbReference>
<feature type="active site" description="Nucleophile" evidence="5">
    <location>
        <position position="46"/>
    </location>
</feature>
<evidence type="ECO:0000256" key="1">
    <source>
        <dbReference type="ARBA" id="ARBA00000385"/>
    </source>
</evidence>